<sequence>MAAVILILFGVLFFSLLTCVFCFIRTRYKNRLAFTGGRDQCSFSKEQAKIRMYQWLKTRPRMTLDYTSVIGIPTLA</sequence>
<accession>K1QYS8</accession>
<protein>
    <submittedName>
        <fullName evidence="1">Uncharacterized protein</fullName>
    </submittedName>
</protein>
<proteinExistence type="predicted"/>
<reference evidence="1" key="1">
    <citation type="journal article" date="2012" name="Nature">
        <title>The oyster genome reveals stress adaptation and complexity of shell formation.</title>
        <authorList>
            <person name="Zhang G."/>
            <person name="Fang X."/>
            <person name="Guo X."/>
            <person name="Li L."/>
            <person name="Luo R."/>
            <person name="Xu F."/>
            <person name="Yang P."/>
            <person name="Zhang L."/>
            <person name="Wang X."/>
            <person name="Qi H."/>
            <person name="Xiong Z."/>
            <person name="Que H."/>
            <person name="Xie Y."/>
            <person name="Holland P.W."/>
            <person name="Paps J."/>
            <person name="Zhu Y."/>
            <person name="Wu F."/>
            <person name="Chen Y."/>
            <person name="Wang J."/>
            <person name="Peng C."/>
            <person name="Meng J."/>
            <person name="Yang L."/>
            <person name="Liu J."/>
            <person name="Wen B."/>
            <person name="Zhang N."/>
            <person name="Huang Z."/>
            <person name="Zhu Q."/>
            <person name="Feng Y."/>
            <person name="Mount A."/>
            <person name="Hedgecock D."/>
            <person name="Xu Z."/>
            <person name="Liu Y."/>
            <person name="Domazet-Loso T."/>
            <person name="Du Y."/>
            <person name="Sun X."/>
            <person name="Zhang S."/>
            <person name="Liu B."/>
            <person name="Cheng P."/>
            <person name="Jiang X."/>
            <person name="Li J."/>
            <person name="Fan D."/>
            <person name="Wang W."/>
            <person name="Fu W."/>
            <person name="Wang T."/>
            <person name="Wang B."/>
            <person name="Zhang J."/>
            <person name="Peng Z."/>
            <person name="Li Y."/>
            <person name="Li N."/>
            <person name="Wang J."/>
            <person name="Chen M."/>
            <person name="He Y."/>
            <person name="Tan F."/>
            <person name="Song X."/>
            <person name="Zheng Q."/>
            <person name="Huang R."/>
            <person name="Yang H."/>
            <person name="Du X."/>
            <person name="Chen L."/>
            <person name="Yang M."/>
            <person name="Gaffney P.M."/>
            <person name="Wang S."/>
            <person name="Luo L."/>
            <person name="She Z."/>
            <person name="Ming Y."/>
            <person name="Huang W."/>
            <person name="Zhang S."/>
            <person name="Huang B."/>
            <person name="Zhang Y."/>
            <person name="Qu T."/>
            <person name="Ni P."/>
            <person name="Miao G."/>
            <person name="Wang J."/>
            <person name="Wang Q."/>
            <person name="Steinberg C.E."/>
            <person name="Wang H."/>
            <person name="Li N."/>
            <person name="Qian L."/>
            <person name="Zhang G."/>
            <person name="Li Y."/>
            <person name="Yang H."/>
            <person name="Liu X."/>
            <person name="Wang J."/>
            <person name="Yin Y."/>
            <person name="Wang J."/>
        </authorList>
    </citation>
    <scope>NUCLEOTIDE SEQUENCE [LARGE SCALE GENOMIC DNA]</scope>
    <source>
        <strain evidence="1">05x7-T-G4-1.051#20</strain>
    </source>
</reference>
<name>K1QYS8_MAGGI</name>
<dbReference type="AlphaFoldDB" id="K1QYS8"/>
<dbReference type="HOGENOM" id="CLU_2656880_0_0_1"/>
<evidence type="ECO:0000313" key="1">
    <source>
        <dbReference type="EMBL" id="EKC36339.1"/>
    </source>
</evidence>
<dbReference type="InParanoid" id="K1QYS8"/>
<gene>
    <name evidence="1" type="ORF">CGI_10027237</name>
</gene>
<organism evidence="1">
    <name type="scientific">Magallana gigas</name>
    <name type="common">Pacific oyster</name>
    <name type="synonym">Crassostrea gigas</name>
    <dbReference type="NCBI Taxonomy" id="29159"/>
    <lineage>
        <taxon>Eukaryota</taxon>
        <taxon>Metazoa</taxon>
        <taxon>Spiralia</taxon>
        <taxon>Lophotrochozoa</taxon>
        <taxon>Mollusca</taxon>
        <taxon>Bivalvia</taxon>
        <taxon>Autobranchia</taxon>
        <taxon>Pteriomorphia</taxon>
        <taxon>Ostreida</taxon>
        <taxon>Ostreoidea</taxon>
        <taxon>Ostreidae</taxon>
        <taxon>Magallana</taxon>
    </lineage>
</organism>
<dbReference type="EMBL" id="JH817380">
    <property type="protein sequence ID" value="EKC36339.1"/>
    <property type="molecule type" value="Genomic_DNA"/>
</dbReference>